<keyword evidence="6" id="KW-1185">Reference proteome</keyword>
<evidence type="ECO:0000256" key="3">
    <source>
        <dbReference type="ARBA" id="ARBA00022490"/>
    </source>
</evidence>
<dbReference type="InParanoid" id="A0A6P8Y8C2"/>
<dbReference type="KEGG" id="tpal:117640160"/>
<dbReference type="PANTHER" id="PTHR18829:SF0">
    <property type="entry name" value="PROTEIN YAE1 HOMOLOG"/>
    <property type="match status" value="1"/>
</dbReference>
<keyword evidence="4" id="KW-0539">Nucleus</keyword>
<comment type="subcellular location">
    <subcellularLocation>
        <location evidence="2">Cytoplasm</location>
    </subcellularLocation>
    <subcellularLocation>
        <location evidence="1">Nucleus</location>
    </subcellularLocation>
</comment>
<keyword evidence="3" id="KW-0963">Cytoplasm</keyword>
<dbReference type="InterPro" id="IPR038881">
    <property type="entry name" value="Yae1-like"/>
</dbReference>
<feature type="domain" description="Essential protein Yae1 N-terminal" evidence="5">
    <location>
        <begin position="27"/>
        <end position="64"/>
    </location>
</feature>
<evidence type="ECO:0000313" key="6">
    <source>
        <dbReference type="Proteomes" id="UP000515158"/>
    </source>
</evidence>
<reference evidence="7" key="1">
    <citation type="submission" date="2025-08" db="UniProtKB">
        <authorList>
            <consortium name="RefSeq"/>
        </authorList>
    </citation>
    <scope>IDENTIFICATION</scope>
    <source>
        <tissue evidence="7">Total insect</tissue>
    </source>
</reference>
<gene>
    <name evidence="7" type="primary">LOC117640160</name>
</gene>
<dbReference type="GO" id="GO:0005737">
    <property type="term" value="C:cytoplasm"/>
    <property type="evidence" value="ECO:0007669"/>
    <property type="project" value="UniProtKB-SubCell"/>
</dbReference>
<sequence length="149" mass="16422">MESDSEGEKEIAERDFDKVRKDLSTQGFREGAEKGHEAAFQSGFDSGYAQGFQTAFTLGKFNGIIETLKVKADSLSLDSLELETCRIADTRHGLCSICSGNSSCSCKTPKDTATLSKNQKEFTDKFVEEQKSKCNPIFEKAGLRSLLED</sequence>
<protein>
    <submittedName>
        <fullName evidence="7">Protein yae1</fullName>
    </submittedName>
</protein>
<dbReference type="GO" id="GO:0005634">
    <property type="term" value="C:nucleus"/>
    <property type="evidence" value="ECO:0007669"/>
    <property type="project" value="UniProtKB-SubCell"/>
</dbReference>
<organism evidence="7">
    <name type="scientific">Thrips palmi</name>
    <name type="common">Melon thrips</name>
    <dbReference type="NCBI Taxonomy" id="161013"/>
    <lineage>
        <taxon>Eukaryota</taxon>
        <taxon>Metazoa</taxon>
        <taxon>Ecdysozoa</taxon>
        <taxon>Arthropoda</taxon>
        <taxon>Hexapoda</taxon>
        <taxon>Insecta</taxon>
        <taxon>Pterygota</taxon>
        <taxon>Neoptera</taxon>
        <taxon>Paraneoptera</taxon>
        <taxon>Thysanoptera</taxon>
        <taxon>Terebrantia</taxon>
        <taxon>Thripoidea</taxon>
        <taxon>Thripidae</taxon>
        <taxon>Thrips</taxon>
    </lineage>
</organism>
<name>A0A6P8Y8C2_THRPL</name>
<dbReference type="AlphaFoldDB" id="A0A6P8Y8C2"/>
<dbReference type="PANTHER" id="PTHR18829">
    <property type="entry name" value="PROTEIN YAE1 HOMOLOG"/>
    <property type="match status" value="1"/>
</dbReference>
<dbReference type="Proteomes" id="UP000515158">
    <property type="component" value="Unplaced"/>
</dbReference>
<proteinExistence type="predicted"/>
<dbReference type="OrthoDB" id="20086at2759"/>
<dbReference type="InterPro" id="IPR019191">
    <property type="entry name" value="Essential_protein_Yae1_N"/>
</dbReference>
<evidence type="ECO:0000256" key="1">
    <source>
        <dbReference type="ARBA" id="ARBA00004123"/>
    </source>
</evidence>
<dbReference type="GeneID" id="117640160"/>
<evidence type="ECO:0000256" key="4">
    <source>
        <dbReference type="ARBA" id="ARBA00023242"/>
    </source>
</evidence>
<dbReference type="Pfam" id="PF09811">
    <property type="entry name" value="Yae1_N"/>
    <property type="match status" value="1"/>
</dbReference>
<dbReference type="RefSeq" id="XP_034232331.1">
    <property type="nucleotide sequence ID" value="XM_034376440.1"/>
</dbReference>
<evidence type="ECO:0000259" key="5">
    <source>
        <dbReference type="Pfam" id="PF09811"/>
    </source>
</evidence>
<evidence type="ECO:0000313" key="7">
    <source>
        <dbReference type="RefSeq" id="XP_034232331.1"/>
    </source>
</evidence>
<evidence type="ECO:0000256" key="2">
    <source>
        <dbReference type="ARBA" id="ARBA00004496"/>
    </source>
</evidence>
<accession>A0A6P8Y8C2</accession>